<sequence>MGFKMLDGLADCIKNEKDQKGFIPSFVAQKWSSKAKHIYNNAPVLEKKLGCHLLMIGTFPVSKITIGDACIPKTALIRLCSPNFKPYVAHQHEILSIGSGSSIDDYRKLLAWCDSNTNDLFKFAEHIDGNKDVIIDMTFDQFKVEKVIKFGVFEKEKYLQIRLICS</sequence>
<accession>A0A4Z0R389</accession>
<dbReference type="AlphaFoldDB" id="A0A4Z0R389"/>
<dbReference type="Proteomes" id="UP000298460">
    <property type="component" value="Unassembled WGS sequence"/>
</dbReference>
<organism evidence="1 2">
    <name type="scientific">Desulfosporosinus fructosivorans</name>
    <dbReference type="NCBI Taxonomy" id="2018669"/>
    <lineage>
        <taxon>Bacteria</taxon>
        <taxon>Bacillati</taxon>
        <taxon>Bacillota</taxon>
        <taxon>Clostridia</taxon>
        <taxon>Eubacteriales</taxon>
        <taxon>Desulfitobacteriaceae</taxon>
        <taxon>Desulfosporosinus</taxon>
    </lineage>
</organism>
<dbReference type="RefSeq" id="WP_206752194.1">
    <property type="nucleotide sequence ID" value="NZ_SPQQ01000004.1"/>
</dbReference>
<evidence type="ECO:0000313" key="2">
    <source>
        <dbReference type="Proteomes" id="UP000298460"/>
    </source>
</evidence>
<proteinExistence type="predicted"/>
<dbReference type="EMBL" id="SPQQ01000004">
    <property type="protein sequence ID" value="TGE37502.1"/>
    <property type="molecule type" value="Genomic_DNA"/>
</dbReference>
<protein>
    <submittedName>
        <fullName evidence="1">Uncharacterized protein</fullName>
    </submittedName>
</protein>
<gene>
    <name evidence="1" type="ORF">E4K67_12165</name>
</gene>
<reference evidence="1 2" key="1">
    <citation type="submission" date="2019-03" db="EMBL/GenBank/DDBJ databases">
        <title>Draft Genome Sequence of Desulfosporosinus fructosivorans Strain 63.6F, Isolated from Marine Sediment in the Baltic Sea.</title>
        <authorList>
            <person name="Hausmann B."/>
            <person name="Vandieken V."/>
            <person name="Pjevac P."/>
            <person name="Schreck K."/>
            <person name="Herbold C.W."/>
            <person name="Loy A."/>
        </authorList>
    </citation>
    <scope>NUCLEOTIDE SEQUENCE [LARGE SCALE GENOMIC DNA]</scope>
    <source>
        <strain evidence="1 2">63.6F</strain>
    </source>
</reference>
<keyword evidence="2" id="KW-1185">Reference proteome</keyword>
<name>A0A4Z0R389_9FIRM</name>
<evidence type="ECO:0000313" key="1">
    <source>
        <dbReference type="EMBL" id="TGE37502.1"/>
    </source>
</evidence>
<comment type="caution">
    <text evidence="1">The sequence shown here is derived from an EMBL/GenBank/DDBJ whole genome shotgun (WGS) entry which is preliminary data.</text>
</comment>